<sequence>MAHLNECAPWHLDKRIIILTDSDDPLGARHERVDLIWREKMEIYHAGISLEGFFLSPSSRNYSPKPRFDAEFFYSDLISIPASSPPTRAKVFASLDEALAALKGELESLQSGFQGARC</sequence>
<dbReference type="Proteomes" id="UP000193467">
    <property type="component" value="Unassembled WGS sequence"/>
</dbReference>
<dbReference type="SUPFAM" id="SSF53300">
    <property type="entry name" value="vWA-like"/>
    <property type="match status" value="1"/>
</dbReference>
<dbReference type="Gene3D" id="3.40.50.410">
    <property type="entry name" value="von Willebrand factor, type A domain"/>
    <property type="match status" value="1"/>
</dbReference>
<comment type="caution">
    <text evidence="1">The sequence shown here is derived from an EMBL/GenBank/DDBJ whole genome shotgun (WGS) entry which is preliminary data.</text>
</comment>
<evidence type="ECO:0000313" key="1">
    <source>
        <dbReference type="EMBL" id="ORY89625.1"/>
    </source>
</evidence>
<organism evidence="1 2">
    <name type="scientific">Leucosporidium creatinivorum</name>
    <dbReference type="NCBI Taxonomy" id="106004"/>
    <lineage>
        <taxon>Eukaryota</taxon>
        <taxon>Fungi</taxon>
        <taxon>Dikarya</taxon>
        <taxon>Basidiomycota</taxon>
        <taxon>Pucciniomycotina</taxon>
        <taxon>Microbotryomycetes</taxon>
        <taxon>Leucosporidiales</taxon>
        <taxon>Leucosporidium</taxon>
    </lineage>
</organism>
<dbReference type="EMBL" id="MCGR01000005">
    <property type="protein sequence ID" value="ORY89625.1"/>
    <property type="molecule type" value="Genomic_DNA"/>
</dbReference>
<name>A0A1Y2FZK3_9BASI</name>
<reference evidence="1 2" key="1">
    <citation type="submission" date="2016-07" db="EMBL/GenBank/DDBJ databases">
        <title>Pervasive Adenine N6-methylation of Active Genes in Fungi.</title>
        <authorList>
            <consortium name="DOE Joint Genome Institute"/>
            <person name="Mondo S.J."/>
            <person name="Dannebaum R.O."/>
            <person name="Kuo R.C."/>
            <person name="Labutti K."/>
            <person name="Haridas S."/>
            <person name="Kuo A."/>
            <person name="Salamov A."/>
            <person name="Ahrendt S.R."/>
            <person name="Lipzen A."/>
            <person name="Sullivan W."/>
            <person name="Andreopoulos W.B."/>
            <person name="Clum A."/>
            <person name="Lindquist E."/>
            <person name="Daum C."/>
            <person name="Ramamoorthy G.K."/>
            <person name="Gryganskyi A."/>
            <person name="Culley D."/>
            <person name="Magnuson J.K."/>
            <person name="James T.Y."/>
            <person name="O'Malley M.A."/>
            <person name="Stajich J.E."/>
            <person name="Spatafora J.W."/>
            <person name="Visel A."/>
            <person name="Grigoriev I.V."/>
        </authorList>
    </citation>
    <scope>NUCLEOTIDE SEQUENCE [LARGE SCALE GENOMIC DNA]</scope>
    <source>
        <strain evidence="1 2">62-1032</strain>
    </source>
</reference>
<proteinExistence type="predicted"/>
<dbReference type="InParanoid" id="A0A1Y2FZK3"/>
<accession>A0A1Y2FZK3</accession>
<dbReference type="AlphaFoldDB" id="A0A1Y2FZK3"/>
<dbReference type="OrthoDB" id="3249161at2759"/>
<evidence type="ECO:0000313" key="2">
    <source>
        <dbReference type="Proteomes" id="UP000193467"/>
    </source>
</evidence>
<dbReference type="InterPro" id="IPR036465">
    <property type="entry name" value="vWFA_dom_sf"/>
</dbReference>
<gene>
    <name evidence="1" type="ORF">BCR35DRAFT_155110</name>
</gene>
<protein>
    <submittedName>
        <fullName evidence="1">Uncharacterized protein</fullName>
    </submittedName>
</protein>
<keyword evidence="2" id="KW-1185">Reference proteome</keyword>